<evidence type="ECO:0000256" key="3">
    <source>
        <dbReference type="ARBA" id="ARBA00023239"/>
    </source>
</evidence>
<dbReference type="PANTHER" id="PTHR11941:SF169">
    <property type="entry name" value="(7AS)-7A-METHYL-1,5-DIOXO-2,3,5,6,7,7A-HEXAHYDRO-1H-INDENE-CARBOXYL-COA HYDROLASE"/>
    <property type="match status" value="1"/>
</dbReference>
<dbReference type="AlphaFoldDB" id="A0A2C9ZJR9"/>
<dbReference type="GO" id="GO:0006635">
    <property type="term" value="P:fatty acid beta-oxidation"/>
    <property type="evidence" value="ECO:0007669"/>
    <property type="project" value="TreeGrafter"/>
</dbReference>
<keyword evidence="3" id="KW-0456">Lyase</keyword>
<dbReference type="SUPFAM" id="SSF52096">
    <property type="entry name" value="ClpP/crotonase"/>
    <property type="match status" value="1"/>
</dbReference>
<comment type="caution">
    <text evidence="4">The sequence shown here is derived from an EMBL/GenBank/DDBJ whole genome shotgun (WGS) entry which is preliminary data.</text>
</comment>
<evidence type="ECO:0000256" key="1">
    <source>
        <dbReference type="ARBA" id="ARBA00005254"/>
    </source>
</evidence>
<dbReference type="CDD" id="cd06558">
    <property type="entry name" value="crotonase-like"/>
    <property type="match status" value="1"/>
</dbReference>
<name>A0A2C9ZJR9_9ACTN</name>
<dbReference type="Proteomes" id="UP000194632">
    <property type="component" value="Unassembled WGS sequence"/>
</dbReference>
<evidence type="ECO:0000313" key="5">
    <source>
        <dbReference type="Proteomes" id="UP000194632"/>
    </source>
</evidence>
<dbReference type="PANTHER" id="PTHR11941">
    <property type="entry name" value="ENOYL-COA HYDRATASE-RELATED"/>
    <property type="match status" value="1"/>
</dbReference>
<dbReference type="Gene3D" id="3.90.226.10">
    <property type="entry name" value="2-enoyl-CoA Hydratase, Chain A, domain 1"/>
    <property type="match status" value="1"/>
</dbReference>
<evidence type="ECO:0000256" key="2">
    <source>
        <dbReference type="ARBA" id="ARBA00023098"/>
    </source>
</evidence>
<dbReference type="STRING" id="417102.CA982_15010"/>
<dbReference type="RefSeq" id="WP_086536091.1">
    <property type="nucleotide sequence ID" value="NZ_NGFO01000016.1"/>
</dbReference>
<organism evidence="4 5">
    <name type="scientific">Gordonia lacunae</name>
    <dbReference type="NCBI Taxonomy" id="417102"/>
    <lineage>
        <taxon>Bacteria</taxon>
        <taxon>Bacillati</taxon>
        <taxon>Actinomycetota</taxon>
        <taxon>Actinomycetes</taxon>
        <taxon>Mycobacteriales</taxon>
        <taxon>Gordoniaceae</taxon>
        <taxon>Gordonia</taxon>
    </lineage>
</organism>
<protein>
    <submittedName>
        <fullName evidence="4">Crotonase</fullName>
    </submittedName>
</protein>
<dbReference type="GO" id="GO:0016829">
    <property type="term" value="F:lyase activity"/>
    <property type="evidence" value="ECO:0007669"/>
    <property type="project" value="UniProtKB-KW"/>
</dbReference>
<sequence>MTTTSPASGSLSVSMHQPGVALVELSRGKVNAIDGQMYEDIAATFEALSDDQDVRVIVLTGRGRIFSAGNDINEFRTMSTVSGDIAMRRARRALFSVRDCHLPVVSAVNGPALGSGFGLVALSDLVVASERATFGLPEMNVGVLGGGRFTARMLPQQAMRRMFLTAEPVDASTLERWGAPIEVVAHDDLLEIATARARSIAEKSRHAIVLAKQSLNGCEDLDIRRGYELEQSFTVRLSEHPDSKTAVEAQVADLARR</sequence>
<dbReference type="InterPro" id="IPR001753">
    <property type="entry name" value="Enoyl-CoA_hydra/iso"/>
</dbReference>
<dbReference type="InterPro" id="IPR029045">
    <property type="entry name" value="ClpP/crotonase-like_dom_sf"/>
</dbReference>
<accession>A0A2C9ZJR9</accession>
<reference evidence="4 5" key="1">
    <citation type="submission" date="2017-05" db="EMBL/GenBank/DDBJ databases">
        <title>Biotechnological potential of actinobacteria isolated from South African environments.</title>
        <authorList>
            <person name="Le Roes-Hill M."/>
            <person name="Prins A."/>
            <person name="Durrell K.A."/>
        </authorList>
    </citation>
    <scope>NUCLEOTIDE SEQUENCE [LARGE SCALE GENOMIC DNA]</scope>
    <source>
        <strain evidence="4">BS2</strain>
    </source>
</reference>
<keyword evidence="5" id="KW-1185">Reference proteome</keyword>
<comment type="similarity">
    <text evidence="1">Belongs to the enoyl-CoA hydratase/isomerase family.</text>
</comment>
<dbReference type="EMBL" id="NGFO01000016">
    <property type="protein sequence ID" value="OUC78012.1"/>
    <property type="molecule type" value="Genomic_DNA"/>
</dbReference>
<dbReference type="OrthoDB" id="2988772at2"/>
<keyword evidence="2" id="KW-0443">Lipid metabolism</keyword>
<gene>
    <name evidence="4" type="ORF">CA982_15010</name>
</gene>
<dbReference type="Pfam" id="PF00378">
    <property type="entry name" value="ECH_1"/>
    <property type="match status" value="1"/>
</dbReference>
<proteinExistence type="inferred from homology"/>
<evidence type="ECO:0000313" key="4">
    <source>
        <dbReference type="EMBL" id="OUC78012.1"/>
    </source>
</evidence>